<dbReference type="AlphaFoldDB" id="A0A9Q0LYB5"/>
<sequence length="893" mass="102967">MNRVAKTEDQDETDKWDNYLGLVMAMEKCLTCRENALHLYSKLDAPPEKNNEDQDRDNQGEQNNPPIVNYYEPLHHVARSIKPFESDFGKWSMFRNLIENSILLRRDVTPEAKNRTIYGLLEGEARSTWTEATCSGETIEQCWKRLKDVFENPTRINAFIQKKILDMKFVKDKFDTFALEKILSQLIELNSTLESLDGDYLGRSSSVLWQIADLFWVQESERMYARCPTLKSIIERIRELHTQSIALSHRKKRHDPSQSKPKVSEVRAISPVQATPMNNFVARVKKCFLCENEGHKAVYCRSTMSADDKKKRINEQRLCLYCLWPGHASIACRRMNQVKCNSCQGNHPTSLHGIADDGKLISVQAVNFISIDTDEKIDLFEGFIGKTKCEVFLDSGSQLSVISKDLATLGHQRKVDPTYLRGFDTDMIRLVEDVTDVVLIHPEGETKISAYVSDRAPPKQIIIGKDYLFSMFKEEHRVWNTVFGKINLETMRMVNEVRIDPVETKELEVEDVEEPNLDVKRLESERFQVKLPSFSDIRPPNNYGKVLIQLKKLQVQLRENNLFKSYEEELRKFLREDHTELSDNVNGYFIPHCEIIRSEAVSTKMRIVLNASYGYCPSEFELPWNALTNGCYMNDLLIAHDSGISLHQIIVGAKEKFEQSGFIRHNLFTNSSLLSEDLSIMEDCKLLGMSLYCRTDEISANLKIMDNVVTKRHLLALIGKCFVSLGRFDPVKLVLRLLVAKTRAIMDLELFKLYECTKIVARIMKYLKYHGLVHRFTDSKMNLDRRKLSSNEFPMVIARCLLIILTLGSSCNARFKHILGKHNPTDGFFGGFNPKQYLKERIWARDMPNKVLIPKPRNKRIKRSLAQIIECRTGSDGNKRVKPLTEDLFGNND</sequence>
<dbReference type="InterPro" id="IPR005312">
    <property type="entry name" value="DUF1759"/>
</dbReference>
<comment type="caution">
    <text evidence="2">The sequence shown here is derived from an EMBL/GenBank/DDBJ whole genome shotgun (WGS) entry which is preliminary data.</text>
</comment>
<dbReference type="Pfam" id="PF03564">
    <property type="entry name" value="DUF1759"/>
    <property type="match status" value="1"/>
</dbReference>
<evidence type="ECO:0000313" key="3">
    <source>
        <dbReference type="Proteomes" id="UP001142055"/>
    </source>
</evidence>
<dbReference type="PANTHER" id="PTHR47331">
    <property type="entry name" value="PHD-TYPE DOMAIN-CONTAINING PROTEIN"/>
    <property type="match status" value="1"/>
</dbReference>
<gene>
    <name evidence="2" type="ORF">RDWZM_009853</name>
</gene>
<name>A0A9Q0LYB5_BLOTA</name>
<feature type="region of interest" description="Disordered" evidence="1">
    <location>
        <begin position="43"/>
        <end position="66"/>
    </location>
</feature>
<dbReference type="CDD" id="cd00303">
    <property type="entry name" value="retropepsin_like"/>
    <property type="match status" value="1"/>
</dbReference>
<evidence type="ECO:0000313" key="2">
    <source>
        <dbReference type="EMBL" id="KAJ6215353.1"/>
    </source>
</evidence>
<dbReference type="Proteomes" id="UP001142055">
    <property type="component" value="Chromosome 4"/>
</dbReference>
<reference evidence="2" key="1">
    <citation type="submission" date="2022-12" db="EMBL/GenBank/DDBJ databases">
        <title>Genome assemblies of Blomia tropicalis.</title>
        <authorList>
            <person name="Cui Y."/>
        </authorList>
    </citation>
    <scope>NUCLEOTIDE SEQUENCE</scope>
    <source>
        <tissue evidence="2">Adult mites</tissue>
    </source>
</reference>
<organism evidence="2 3">
    <name type="scientific">Blomia tropicalis</name>
    <name type="common">Mite</name>
    <dbReference type="NCBI Taxonomy" id="40697"/>
    <lineage>
        <taxon>Eukaryota</taxon>
        <taxon>Metazoa</taxon>
        <taxon>Ecdysozoa</taxon>
        <taxon>Arthropoda</taxon>
        <taxon>Chelicerata</taxon>
        <taxon>Arachnida</taxon>
        <taxon>Acari</taxon>
        <taxon>Acariformes</taxon>
        <taxon>Sarcoptiformes</taxon>
        <taxon>Astigmata</taxon>
        <taxon>Glycyphagoidea</taxon>
        <taxon>Echimyopodidae</taxon>
        <taxon>Blomia</taxon>
    </lineage>
</organism>
<protein>
    <recommendedName>
        <fullName evidence="4">Peptidase aspartic putative domain-containing protein</fullName>
    </recommendedName>
</protein>
<evidence type="ECO:0000256" key="1">
    <source>
        <dbReference type="SAM" id="MobiDB-lite"/>
    </source>
</evidence>
<accession>A0A9Q0LYB5</accession>
<keyword evidence="3" id="KW-1185">Reference proteome</keyword>
<dbReference type="EMBL" id="JAPWDV010000004">
    <property type="protein sequence ID" value="KAJ6215353.1"/>
    <property type="molecule type" value="Genomic_DNA"/>
</dbReference>
<evidence type="ECO:0008006" key="4">
    <source>
        <dbReference type="Google" id="ProtNLM"/>
    </source>
</evidence>
<feature type="compositionally biased region" description="Basic and acidic residues" evidence="1">
    <location>
        <begin position="45"/>
        <end position="59"/>
    </location>
</feature>
<proteinExistence type="predicted"/>